<dbReference type="EMBL" id="JAPUBN010000010">
    <property type="protein sequence ID" value="MCZ2720796.1"/>
    <property type="molecule type" value="Genomic_DNA"/>
</dbReference>
<dbReference type="PANTHER" id="PTHR38098">
    <property type="entry name" value="LPS-ASSEMBLY LIPOPROTEIN LPTE"/>
    <property type="match status" value="1"/>
</dbReference>
<evidence type="ECO:0000313" key="8">
    <source>
        <dbReference type="Proteomes" id="UP001149719"/>
    </source>
</evidence>
<evidence type="ECO:0000313" key="7">
    <source>
        <dbReference type="EMBL" id="MCZ2720796.1"/>
    </source>
</evidence>
<dbReference type="RefSeq" id="WP_269122952.1">
    <property type="nucleotide sequence ID" value="NZ_JAPUBN010000010.1"/>
</dbReference>
<dbReference type="HAMAP" id="MF_01186">
    <property type="entry name" value="LPS_assembly_LptE"/>
    <property type="match status" value="1"/>
</dbReference>
<evidence type="ECO:0000256" key="6">
    <source>
        <dbReference type="HAMAP-Rule" id="MF_01186"/>
    </source>
</evidence>
<comment type="caution">
    <text evidence="7">The sequence shown here is derived from an EMBL/GenBank/DDBJ whole genome shotgun (WGS) entry which is preliminary data.</text>
</comment>
<comment type="function">
    <text evidence="6">Together with LptD, is involved in the assembly of lipopolysaccharide (LPS) at the surface of the outer membrane. Required for the proper assembly of LptD. Binds LPS and may serve as the LPS recognition site at the outer membrane.</text>
</comment>
<comment type="subunit">
    <text evidence="6">Component of the lipopolysaccharide transport and assembly complex. Interacts with LptD.</text>
</comment>
<evidence type="ECO:0000256" key="1">
    <source>
        <dbReference type="ARBA" id="ARBA00022729"/>
    </source>
</evidence>
<evidence type="ECO:0000256" key="4">
    <source>
        <dbReference type="ARBA" id="ARBA00023237"/>
    </source>
</evidence>
<dbReference type="Proteomes" id="UP001149719">
    <property type="component" value="Unassembled WGS sequence"/>
</dbReference>
<organism evidence="7 8">
    <name type="scientific">Marinomonas phaeophyticola</name>
    <dbReference type="NCBI Taxonomy" id="3004091"/>
    <lineage>
        <taxon>Bacteria</taxon>
        <taxon>Pseudomonadati</taxon>
        <taxon>Pseudomonadota</taxon>
        <taxon>Gammaproteobacteria</taxon>
        <taxon>Oceanospirillales</taxon>
        <taxon>Oceanospirillaceae</taxon>
        <taxon>Marinomonas</taxon>
    </lineage>
</organism>
<keyword evidence="4 6" id="KW-0998">Cell outer membrane</keyword>
<reference evidence="7" key="1">
    <citation type="submission" date="2022-12" db="EMBL/GenBank/DDBJ databases">
        <title>Marinomonas 15G1-11 sp. nov, isolated from marine algae.</title>
        <authorList>
            <person name="Butt M."/>
            <person name="Choi D.G."/>
            <person name="Kim J.M."/>
            <person name="Lee J.K."/>
            <person name="Baek J.H."/>
            <person name="Jeon C.O."/>
        </authorList>
    </citation>
    <scope>NUCLEOTIDE SEQUENCE</scope>
    <source>
        <strain evidence="7">15G1-11</strain>
    </source>
</reference>
<keyword evidence="8" id="KW-1185">Reference proteome</keyword>
<keyword evidence="5" id="KW-0449">Lipoprotein</keyword>
<protein>
    <recommendedName>
        <fullName evidence="6">LPS-assembly lipoprotein LptE</fullName>
    </recommendedName>
</protein>
<dbReference type="Pfam" id="PF04390">
    <property type="entry name" value="LptE"/>
    <property type="match status" value="1"/>
</dbReference>
<keyword evidence="3" id="KW-0564">Palmitate</keyword>
<name>A0ABT4JR92_9GAMM</name>
<comment type="similarity">
    <text evidence="6">Belongs to the LptE lipoprotein family.</text>
</comment>
<accession>A0ABT4JR92</accession>
<proteinExistence type="inferred from homology"/>
<dbReference type="Gene3D" id="3.30.160.150">
    <property type="entry name" value="Lipoprotein like domain"/>
    <property type="match status" value="1"/>
</dbReference>
<dbReference type="PANTHER" id="PTHR38098:SF1">
    <property type="entry name" value="LPS-ASSEMBLY LIPOPROTEIN LPTE"/>
    <property type="match status" value="1"/>
</dbReference>
<evidence type="ECO:0000256" key="3">
    <source>
        <dbReference type="ARBA" id="ARBA00023139"/>
    </source>
</evidence>
<gene>
    <name evidence="6" type="primary">lptE</name>
    <name evidence="7" type="ORF">O1D97_03840</name>
</gene>
<keyword evidence="2 6" id="KW-0472">Membrane</keyword>
<dbReference type="InterPro" id="IPR007485">
    <property type="entry name" value="LPS_assembly_LptE"/>
</dbReference>
<evidence type="ECO:0000256" key="2">
    <source>
        <dbReference type="ARBA" id="ARBA00023136"/>
    </source>
</evidence>
<keyword evidence="1" id="KW-0732">Signal</keyword>
<evidence type="ECO:0000256" key="5">
    <source>
        <dbReference type="ARBA" id="ARBA00023288"/>
    </source>
</evidence>
<sequence length="172" mass="18682">MISNYLWATRLSMVLAFTFILSACGFHLRGSTPISPALQNIVINSQSGLIVFDQALNSALRRAGINVVNSGTPATGDAFELMVNPLSSQETILGTASNNDVLQLERQLTTHYFIRQANGKSLYGPRRISTSKLFTEQDASVNTKEASDADALNDMAEDLAEKLLLDLSYAPL</sequence>